<feature type="region of interest" description="Disordered" evidence="5">
    <location>
        <begin position="402"/>
        <end position="493"/>
    </location>
</feature>
<organism evidence="6 7">
    <name type="scientific">Tigriopus californicus</name>
    <name type="common">Marine copepod</name>
    <dbReference type="NCBI Taxonomy" id="6832"/>
    <lineage>
        <taxon>Eukaryota</taxon>
        <taxon>Metazoa</taxon>
        <taxon>Ecdysozoa</taxon>
        <taxon>Arthropoda</taxon>
        <taxon>Crustacea</taxon>
        <taxon>Multicrustacea</taxon>
        <taxon>Hexanauplia</taxon>
        <taxon>Copepoda</taxon>
        <taxon>Harpacticoida</taxon>
        <taxon>Harpacticidae</taxon>
        <taxon>Tigriopus</taxon>
    </lineage>
</organism>
<feature type="compositionally biased region" description="Basic residues" evidence="5">
    <location>
        <begin position="403"/>
        <end position="419"/>
    </location>
</feature>
<evidence type="ECO:0000256" key="1">
    <source>
        <dbReference type="ARBA" id="ARBA00007631"/>
    </source>
</evidence>
<comment type="similarity">
    <text evidence="1">Belongs to the TENT family.</text>
</comment>
<feature type="compositionally biased region" description="Low complexity" evidence="5">
    <location>
        <begin position="420"/>
        <end position="437"/>
    </location>
</feature>
<dbReference type="GO" id="GO:0048255">
    <property type="term" value="P:mRNA stabilization"/>
    <property type="evidence" value="ECO:0007669"/>
    <property type="project" value="TreeGrafter"/>
</dbReference>
<dbReference type="EMBL" id="VCGU01000004">
    <property type="protein sequence ID" value="TRY76561.1"/>
    <property type="molecule type" value="Genomic_DNA"/>
</dbReference>
<dbReference type="Pfam" id="PF07984">
    <property type="entry name" value="NTP_transf_7"/>
    <property type="match status" value="1"/>
</dbReference>
<evidence type="ECO:0000256" key="2">
    <source>
        <dbReference type="ARBA" id="ARBA00012388"/>
    </source>
</evidence>
<evidence type="ECO:0000313" key="6">
    <source>
        <dbReference type="EMBL" id="TRY76561.1"/>
    </source>
</evidence>
<proteinExistence type="inferred from homology"/>
<dbReference type="SMART" id="SM01153">
    <property type="entry name" value="DUF1693"/>
    <property type="match status" value="1"/>
</dbReference>
<comment type="caution">
    <text evidence="6">The sequence shown here is derived from an EMBL/GenBank/DDBJ whole genome shotgun (WGS) entry which is preliminary data.</text>
</comment>
<dbReference type="PANTHER" id="PTHR12974">
    <property type="entry name" value="PRION-LIKE- Q/N-RICH -DOMAIN-BEARING PROTEIN PROTEIN 44"/>
    <property type="match status" value="1"/>
</dbReference>
<dbReference type="AlphaFoldDB" id="A0A553PFW0"/>
<keyword evidence="7" id="KW-1185">Reference proteome</keyword>
<dbReference type="GO" id="GO:1990817">
    <property type="term" value="F:poly(A) RNA polymerase activity"/>
    <property type="evidence" value="ECO:0007669"/>
    <property type="project" value="UniProtKB-EC"/>
</dbReference>
<dbReference type="InterPro" id="IPR012937">
    <property type="entry name" value="TET5"/>
</dbReference>
<evidence type="ECO:0000256" key="3">
    <source>
        <dbReference type="ARBA" id="ARBA00022679"/>
    </source>
</evidence>
<feature type="compositionally biased region" description="Pro residues" evidence="5">
    <location>
        <begin position="475"/>
        <end position="492"/>
    </location>
</feature>
<accession>A0A553PFW0</accession>
<evidence type="ECO:0000256" key="4">
    <source>
        <dbReference type="ARBA" id="ARBA00047933"/>
    </source>
</evidence>
<dbReference type="PANTHER" id="PTHR12974:SF36">
    <property type="entry name" value="POLYNUCLEOTIDE ADENYLYLTRANSFERASE"/>
    <property type="match status" value="1"/>
</dbReference>
<protein>
    <recommendedName>
        <fullName evidence="2">polynucleotide adenylyltransferase</fullName>
        <ecNumber evidence="2">2.7.7.19</ecNumber>
    </recommendedName>
</protein>
<sequence length="565" mass="63946">METPPAVSTPPVILLRGTLELEEQVYKAIPALTMIDNMPQIEIPDEKDQRFCVLSYEQVKRLNDLMSADISIYGRGNFPTIEVRLCELVSVVRKRLESDGVKVKEIRLNGSGASSVLAEDSAQISYNDLDLIFSVDLSTGKAYDRVKCAVLDSLMDLLPKEVSRKRMSSCSMKEAYVSKMVKVNDSDRWSLITLGNNRTNSVELKFVHHMRRQYEFSVDSFHILLDTLFLYYDCAKMEISENFYPTVVGESMFGNFHEALCHLHNKQIATRNPEEIRGGGLLKYCNLLCKGYKPAQPEQVKNMERYMCSRFFIDFPDIHQQQAKLENYLYCHFQSSEDRLKHDYLMILHQVVNESTVCLMGHERRLTLSLIEDMAYQHSFTLSEHHQQYHHHQYPQYVTMEHHPHHHHHSNNNNHHHSNHISSNHHNNSNPSSSASSVIDDPNLLSPMSMSDASSTISSASSTGSSSGYTTPQKPDTPGPLPNTSQPPPPTNMIPTYEIVTSCQPAVVYSNGYYYTSFMSPPQGHPGQTHTTTVTSTTSPCIACATCNQWVSNSMMVHPTEQASS</sequence>
<dbReference type="Proteomes" id="UP000318571">
    <property type="component" value="Chromosome 5"/>
</dbReference>
<gene>
    <name evidence="6" type="ORF">TCAL_00139</name>
</gene>
<dbReference type="STRING" id="6832.A0A553PFW0"/>
<keyword evidence="3" id="KW-0808">Transferase</keyword>
<feature type="compositionally biased region" description="Low complexity" evidence="5">
    <location>
        <begin position="446"/>
        <end position="468"/>
    </location>
</feature>
<evidence type="ECO:0000256" key="5">
    <source>
        <dbReference type="SAM" id="MobiDB-lite"/>
    </source>
</evidence>
<reference evidence="6 7" key="1">
    <citation type="journal article" date="2018" name="Nat. Ecol. Evol.">
        <title>Genomic signatures of mitonuclear coevolution across populations of Tigriopus californicus.</title>
        <authorList>
            <person name="Barreto F.S."/>
            <person name="Watson E.T."/>
            <person name="Lima T.G."/>
            <person name="Willett C.S."/>
            <person name="Edmands S."/>
            <person name="Li W."/>
            <person name="Burton R.S."/>
        </authorList>
    </citation>
    <scope>NUCLEOTIDE SEQUENCE [LARGE SCALE GENOMIC DNA]</scope>
    <source>
        <strain evidence="6 7">San Diego</strain>
    </source>
</reference>
<dbReference type="GO" id="GO:0003723">
    <property type="term" value="F:RNA binding"/>
    <property type="evidence" value="ECO:0007669"/>
    <property type="project" value="TreeGrafter"/>
</dbReference>
<evidence type="ECO:0000313" key="7">
    <source>
        <dbReference type="Proteomes" id="UP000318571"/>
    </source>
</evidence>
<dbReference type="EC" id="2.7.7.19" evidence="2"/>
<name>A0A553PFW0_TIGCA</name>
<comment type="catalytic activity">
    <reaction evidence="4">
        <text>RNA(n) + ATP = RNA(n)-3'-adenine ribonucleotide + diphosphate</text>
        <dbReference type="Rhea" id="RHEA:11332"/>
        <dbReference type="Rhea" id="RHEA-COMP:14527"/>
        <dbReference type="Rhea" id="RHEA-COMP:17347"/>
        <dbReference type="ChEBI" id="CHEBI:30616"/>
        <dbReference type="ChEBI" id="CHEBI:33019"/>
        <dbReference type="ChEBI" id="CHEBI:140395"/>
        <dbReference type="ChEBI" id="CHEBI:173115"/>
        <dbReference type="EC" id="2.7.7.19"/>
    </reaction>
    <physiologicalReaction direction="left-to-right" evidence="4">
        <dbReference type="Rhea" id="RHEA:11333"/>
    </physiologicalReaction>
</comment>